<dbReference type="Proteomes" id="UP001596001">
    <property type="component" value="Unassembled WGS sequence"/>
</dbReference>
<proteinExistence type="predicted"/>
<accession>A0ABV9QAY6</accession>
<comment type="caution">
    <text evidence="1">The sequence shown here is derived from an EMBL/GenBank/DDBJ whole genome shotgun (WGS) entry which is preliminary data.</text>
</comment>
<organism evidence="1 2">
    <name type="scientific">Giesbergeria sinuosa</name>
    <dbReference type="NCBI Taxonomy" id="80883"/>
    <lineage>
        <taxon>Bacteria</taxon>
        <taxon>Pseudomonadati</taxon>
        <taxon>Pseudomonadota</taxon>
        <taxon>Betaproteobacteria</taxon>
        <taxon>Burkholderiales</taxon>
        <taxon>Comamonadaceae</taxon>
        <taxon>Giesbergeria</taxon>
    </lineage>
</organism>
<protein>
    <submittedName>
        <fullName evidence="1">Uncharacterized protein</fullName>
    </submittedName>
</protein>
<gene>
    <name evidence="1" type="ORF">ACFO6X_05050</name>
</gene>
<name>A0ABV9QAY6_9BURK</name>
<evidence type="ECO:0000313" key="1">
    <source>
        <dbReference type="EMBL" id="MFC4788350.1"/>
    </source>
</evidence>
<keyword evidence="2" id="KW-1185">Reference proteome</keyword>
<reference evidence="2" key="1">
    <citation type="journal article" date="2019" name="Int. J. Syst. Evol. Microbiol.">
        <title>The Global Catalogue of Microorganisms (GCM) 10K type strain sequencing project: providing services to taxonomists for standard genome sequencing and annotation.</title>
        <authorList>
            <consortium name="The Broad Institute Genomics Platform"/>
            <consortium name="The Broad Institute Genome Sequencing Center for Infectious Disease"/>
            <person name="Wu L."/>
            <person name="Ma J."/>
        </authorList>
    </citation>
    <scope>NUCLEOTIDE SEQUENCE [LARGE SCALE GENOMIC DNA]</scope>
    <source>
        <strain evidence="2">CCUG 49452</strain>
    </source>
</reference>
<evidence type="ECO:0000313" key="2">
    <source>
        <dbReference type="Proteomes" id="UP001596001"/>
    </source>
</evidence>
<dbReference type="EMBL" id="JBHSHJ010000003">
    <property type="protein sequence ID" value="MFC4788350.1"/>
    <property type="molecule type" value="Genomic_DNA"/>
</dbReference>
<dbReference type="RefSeq" id="WP_382430692.1">
    <property type="nucleotide sequence ID" value="NZ_JBHSHJ010000003.1"/>
</dbReference>
<sequence length="314" mass="33089">MAVLQRSKSQIYGLNADLAALVLADSTELARAQAAEAALAQQVLDEKARAEAAEAALNTAIAAEAAARAAAITAEEAAREASIEAAKLALGTSYRVADRTERDALTGLTLNDTVRVLDDGDTKWVVYQPGAVDAQGVATSWDVLMDEDTFLNANTASSIKTAYESNADTNAFTDAEQAKVGFISVTESIDLDKVIQSDELVTDTTLAGVTDTQIASAAAVKAFVQAASNAGGAMFHTETRTVTADKITLTHKPKNGTIFNFGTVRHTDTDTGAAFDISVMPNWDDPTGKIYTLIPDSAGQFDGKQVVVQYPYTL</sequence>